<evidence type="ECO:0000313" key="1">
    <source>
        <dbReference type="EMBL" id="KAK9064974.1"/>
    </source>
</evidence>
<dbReference type="Proteomes" id="UP001408789">
    <property type="component" value="Unassembled WGS sequence"/>
</dbReference>
<name>A0AAP0D569_9ASTR</name>
<proteinExistence type="predicted"/>
<keyword evidence="2" id="KW-1185">Reference proteome</keyword>
<comment type="caution">
    <text evidence="1">The sequence shown here is derived from an EMBL/GenBank/DDBJ whole genome shotgun (WGS) entry which is preliminary data.</text>
</comment>
<dbReference type="EMBL" id="JBCNJP010000017">
    <property type="protein sequence ID" value="KAK9064974.1"/>
    <property type="molecule type" value="Genomic_DNA"/>
</dbReference>
<protein>
    <submittedName>
        <fullName evidence="1">Uncharacterized protein</fullName>
    </submittedName>
</protein>
<sequence length="262" mass="28743">MILTYLITFFLQWQQGELSSKTSNNPFGSDHHLHPPFNERIVSSMRRSAASLPWHDLEIGGSYSIFIGHVSSQVQLSTSQAPSAAVMTIAQAIAVAQALRAHGDVIVAFISGLLSCDMETLKIGFSIFAENPHLSNGKAFDYWVNLVFLSRGVERRERATADSVICLPVLRCQHNALTNKPSSSSTSWSRSTILCLSSCADGSMLMNTHGRIRECTLEFLASLCFNEGIRDYSVHGIYMAEEDHLLTSAVTSFPDESAAEPP</sequence>
<organism evidence="1 2">
    <name type="scientific">Deinandra increscens subsp. villosa</name>
    <dbReference type="NCBI Taxonomy" id="3103831"/>
    <lineage>
        <taxon>Eukaryota</taxon>
        <taxon>Viridiplantae</taxon>
        <taxon>Streptophyta</taxon>
        <taxon>Embryophyta</taxon>
        <taxon>Tracheophyta</taxon>
        <taxon>Spermatophyta</taxon>
        <taxon>Magnoliopsida</taxon>
        <taxon>eudicotyledons</taxon>
        <taxon>Gunneridae</taxon>
        <taxon>Pentapetalae</taxon>
        <taxon>asterids</taxon>
        <taxon>campanulids</taxon>
        <taxon>Asterales</taxon>
        <taxon>Asteraceae</taxon>
        <taxon>Asteroideae</taxon>
        <taxon>Heliantheae alliance</taxon>
        <taxon>Madieae</taxon>
        <taxon>Madiinae</taxon>
        <taxon>Deinandra</taxon>
    </lineage>
</organism>
<gene>
    <name evidence="1" type="ORF">SSX86_016357</name>
</gene>
<dbReference type="AlphaFoldDB" id="A0AAP0D569"/>
<accession>A0AAP0D569</accession>
<evidence type="ECO:0000313" key="2">
    <source>
        <dbReference type="Proteomes" id="UP001408789"/>
    </source>
</evidence>
<reference evidence="1 2" key="1">
    <citation type="submission" date="2024-04" db="EMBL/GenBank/DDBJ databases">
        <title>The reference genome of an endangered Asteraceae, Deinandra increscens subsp. villosa, native to the Central Coast of California.</title>
        <authorList>
            <person name="Guilliams M."/>
            <person name="Hasenstab-Lehman K."/>
            <person name="Meyer R."/>
            <person name="Mcevoy S."/>
        </authorList>
    </citation>
    <scope>NUCLEOTIDE SEQUENCE [LARGE SCALE GENOMIC DNA]</scope>
    <source>
        <tissue evidence="1">Leaf</tissue>
    </source>
</reference>